<evidence type="ECO:0000256" key="7">
    <source>
        <dbReference type="ARBA" id="ARBA00023237"/>
    </source>
</evidence>
<comment type="similarity">
    <text evidence="2">Belongs to the outer membrane factor (OMF) (TC 1.B.17) family.</text>
</comment>
<dbReference type="NCBIfam" id="TIGR01844">
    <property type="entry name" value="type_I_sec_TolC"/>
    <property type="match status" value="1"/>
</dbReference>
<keyword evidence="7" id="KW-0998">Cell outer membrane</keyword>
<name>A0A7G9SLB0_9SPHN</name>
<keyword evidence="5" id="KW-0812">Transmembrane</keyword>
<evidence type="ECO:0000256" key="1">
    <source>
        <dbReference type="ARBA" id="ARBA00004442"/>
    </source>
</evidence>
<dbReference type="InterPro" id="IPR051906">
    <property type="entry name" value="TolC-like"/>
</dbReference>
<dbReference type="Proteomes" id="UP000515971">
    <property type="component" value="Chromosome"/>
</dbReference>
<evidence type="ECO:0000313" key="8">
    <source>
        <dbReference type="EMBL" id="QNN68635.1"/>
    </source>
</evidence>
<dbReference type="GO" id="GO:0009279">
    <property type="term" value="C:cell outer membrane"/>
    <property type="evidence" value="ECO:0007669"/>
    <property type="project" value="UniProtKB-SubCell"/>
</dbReference>
<keyword evidence="4" id="KW-1134">Transmembrane beta strand</keyword>
<evidence type="ECO:0000256" key="5">
    <source>
        <dbReference type="ARBA" id="ARBA00022692"/>
    </source>
</evidence>
<reference evidence="8 9" key="1">
    <citation type="submission" date="2020-08" db="EMBL/GenBank/DDBJ databases">
        <title>Genome sequence of Sphingomonas lutea KCTC 23642T.</title>
        <authorList>
            <person name="Hyun D.-W."/>
            <person name="Bae J.-W."/>
        </authorList>
    </citation>
    <scope>NUCLEOTIDE SEQUENCE [LARGE SCALE GENOMIC DNA]</scope>
    <source>
        <strain evidence="8 9">KCTC 23642</strain>
    </source>
</reference>
<dbReference type="GO" id="GO:1990281">
    <property type="term" value="C:efflux pump complex"/>
    <property type="evidence" value="ECO:0007669"/>
    <property type="project" value="TreeGrafter"/>
</dbReference>
<sequence length="491" mass="51831">MAGTASADTLREALISAYRSNPTLTGQREALRGTDAAVAIARAAGRPSVSGTVGLNRDLTRSGILDTGTNKGPTLSGGVDFSYPLFNGGSVRNSIRAAETRVEAGRATLRAVEGDVFTEAVAAYMDVIRDRAIVELNQNQVRVLTTNLEATRDRFEIGDLTRTDVAQSEARLELQRSRLVTTQGVLTASEANYRRVIGRPPGQLAPPPPLPPLPATAEEAVRVALNNNPDLIAITRQANAARFDVRVAQAGRLPTVSGVASGTYVNALGGSNGSDPVTGESFPRAGTETSIGLNSRIPIFQGGLPAARTRQAQAAEGQLVEQVVGTERAVVSTTRSAFATYRAAVQAIESNTVAVRANELALEGARAEQSVGTRTVLDVLNAEQELLNSQVLLVTARRDAYVAGFQLLNAMGQAEARDLGLDGGPLYDPLGNYRRVAGSWNDWASDPRRPATATRTVDPVELPAQPIVTPDVTGRTLIEPVTTSGVTQPPQ</sequence>
<dbReference type="PANTHER" id="PTHR30026">
    <property type="entry name" value="OUTER MEMBRANE PROTEIN TOLC"/>
    <property type="match status" value="1"/>
</dbReference>
<dbReference type="AlphaFoldDB" id="A0A7G9SLB0"/>
<dbReference type="Pfam" id="PF02321">
    <property type="entry name" value="OEP"/>
    <property type="match status" value="2"/>
</dbReference>
<evidence type="ECO:0000256" key="6">
    <source>
        <dbReference type="ARBA" id="ARBA00023136"/>
    </source>
</evidence>
<gene>
    <name evidence="8" type="ORF">H9L13_10495</name>
</gene>
<proteinExistence type="inferred from homology"/>
<organism evidence="8 9">
    <name type="scientific">Sphingomonas lutea</name>
    <dbReference type="NCBI Taxonomy" id="1045317"/>
    <lineage>
        <taxon>Bacteria</taxon>
        <taxon>Pseudomonadati</taxon>
        <taxon>Pseudomonadota</taxon>
        <taxon>Alphaproteobacteria</taxon>
        <taxon>Sphingomonadales</taxon>
        <taxon>Sphingomonadaceae</taxon>
        <taxon>Sphingomonas</taxon>
    </lineage>
</organism>
<evidence type="ECO:0000256" key="2">
    <source>
        <dbReference type="ARBA" id="ARBA00007613"/>
    </source>
</evidence>
<dbReference type="EMBL" id="CP060718">
    <property type="protein sequence ID" value="QNN68635.1"/>
    <property type="molecule type" value="Genomic_DNA"/>
</dbReference>
<dbReference type="InterPro" id="IPR003423">
    <property type="entry name" value="OMP_efflux"/>
</dbReference>
<dbReference type="InterPro" id="IPR010130">
    <property type="entry name" value="T1SS_OMP_TolC"/>
</dbReference>
<protein>
    <submittedName>
        <fullName evidence="8">TolC family outer membrane protein</fullName>
    </submittedName>
</protein>
<comment type="subcellular location">
    <subcellularLocation>
        <location evidence="1">Cell outer membrane</location>
    </subcellularLocation>
</comment>
<dbReference type="GO" id="GO:0015562">
    <property type="term" value="F:efflux transmembrane transporter activity"/>
    <property type="evidence" value="ECO:0007669"/>
    <property type="project" value="InterPro"/>
</dbReference>
<accession>A0A7G9SLB0</accession>
<dbReference type="GO" id="GO:0015288">
    <property type="term" value="F:porin activity"/>
    <property type="evidence" value="ECO:0007669"/>
    <property type="project" value="TreeGrafter"/>
</dbReference>
<evidence type="ECO:0000313" key="9">
    <source>
        <dbReference type="Proteomes" id="UP000515971"/>
    </source>
</evidence>
<keyword evidence="3" id="KW-0813">Transport</keyword>
<dbReference type="SUPFAM" id="SSF56954">
    <property type="entry name" value="Outer membrane efflux proteins (OEP)"/>
    <property type="match status" value="1"/>
</dbReference>
<evidence type="ECO:0000256" key="4">
    <source>
        <dbReference type="ARBA" id="ARBA00022452"/>
    </source>
</evidence>
<evidence type="ECO:0000256" key="3">
    <source>
        <dbReference type="ARBA" id="ARBA00022448"/>
    </source>
</evidence>
<keyword evidence="6" id="KW-0472">Membrane</keyword>
<dbReference type="Gene3D" id="1.20.1600.10">
    <property type="entry name" value="Outer membrane efflux proteins (OEP)"/>
    <property type="match status" value="1"/>
</dbReference>
<keyword evidence="9" id="KW-1185">Reference proteome</keyword>
<dbReference type="KEGG" id="slut:H9L13_10495"/>
<dbReference type="PANTHER" id="PTHR30026:SF22">
    <property type="entry name" value="OUTER MEMBRANE EFFLUX PROTEIN"/>
    <property type="match status" value="1"/>
</dbReference>